<proteinExistence type="inferred from homology"/>
<comment type="subcellular location">
    <subcellularLocation>
        <location evidence="2 5">Bacterial flagellum basal body</location>
    </subcellularLocation>
</comment>
<feature type="chain" id="PRO_5044908025" description="Flagellar P-ring protein" evidence="5">
    <location>
        <begin position="34"/>
        <end position="396"/>
    </location>
</feature>
<keyword evidence="6" id="KW-0969">Cilium</keyword>
<keyword evidence="7" id="KW-1185">Reference proteome</keyword>
<evidence type="ECO:0000256" key="2">
    <source>
        <dbReference type="ARBA" id="ARBA00004117"/>
    </source>
</evidence>
<dbReference type="InterPro" id="IPR001782">
    <property type="entry name" value="Flag_FlgI"/>
</dbReference>
<sequence length="396" mass="40106" precursor="true">MSSFPMPRRSPVLLVCAVMLLALLAAWLTPVQAAPAAPAPAAPAMAPVTTARIKEVASVQGVRPNQLVGYGLVVGLDGTGDQTTQTPFTTQSLSAMLQQLGVTVPAGTAMQLKNVAAVLVTATLPPFAQPGQLLDVTVSSLGNAKSLRGGTLVATPLRGADNQIYALAQGNLMVGGAGASAGGSKVQVNHLLAGRIPGGATVERGVLSPLGQGDSLQLDLASSDYATAREVARAINARFGAGTAQALDGRVVKVRLPATPDERVSFMAEVENLPLEMATPAAKVVVNARTGSVVMNQAVTLGPCAVAHGNLSVTISSTPQVSQPSPLSTGGQTVVTEKTDIKMQQDGGALIQLPAGTKLTDVVKALNSLGATPADLLTILQAIKAAGALHAELEVI</sequence>
<evidence type="ECO:0000313" key="7">
    <source>
        <dbReference type="Proteomes" id="UP001516061"/>
    </source>
</evidence>
<dbReference type="EMBL" id="JABSNM010000023">
    <property type="protein sequence ID" value="NRT58083.1"/>
    <property type="molecule type" value="Genomic_DNA"/>
</dbReference>
<dbReference type="PANTHER" id="PTHR30381:SF0">
    <property type="entry name" value="FLAGELLAR P-RING PROTEIN"/>
    <property type="match status" value="1"/>
</dbReference>
<keyword evidence="6" id="KW-0282">Flagellum</keyword>
<protein>
    <recommendedName>
        <fullName evidence="5">Flagellar P-ring protein</fullName>
    </recommendedName>
    <alternativeName>
        <fullName evidence="5">Basal body P-ring protein</fullName>
    </alternativeName>
</protein>
<dbReference type="Proteomes" id="UP001516061">
    <property type="component" value="Unassembled WGS sequence"/>
</dbReference>
<comment type="function">
    <text evidence="1 5">Assembles around the rod to form the L-ring and probably protects the motor/basal body from shearing forces during rotation.</text>
</comment>
<accession>A0ABX2G6X1</accession>
<comment type="similarity">
    <text evidence="5">Belongs to the FlgI family.</text>
</comment>
<reference evidence="6 7" key="1">
    <citation type="submission" date="2020-05" db="EMBL/GenBank/DDBJ databases">
        <title>Genomic Encyclopedia of Type Strains, Phase IV (KMG-V): Genome sequencing to study the core and pangenomes of soil and plant-associated prokaryotes.</title>
        <authorList>
            <person name="Whitman W."/>
        </authorList>
    </citation>
    <scope>NUCLEOTIDE SEQUENCE [LARGE SCALE GENOMIC DNA]</scope>
    <source>
        <strain evidence="6 7">C29</strain>
    </source>
</reference>
<name>A0ABX2G6X1_9BURK</name>
<dbReference type="PANTHER" id="PTHR30381">
    <property type="entry name" value="FLAGELLAR P-RING PERIPLASMIC PROTEIN FLGI"/>
    <property type="match status" value="1"/>
</dbReference>
<keyword evidence="3 5" id="KW-0732">Signal</keyword>
<feature type="signal peptide" evidence="5">
    <location>
        <begin position="1"/>
        <end position="33"/>
    </location>
</feature>
<dbReference type="HAMAP" id="MF_00416">
    <property type="entry name" value="FlgI"/>
    <property type="match status" value="1"/>
</dbReference>
<dbReference type="Pfam" id="PF02119">
    <property type="entry name" value="FlgI"/>
    <property type="match status" value="1"/>
</dbReference>
<organism evidence="6 7">
    <name type="scientific">Sphaerotilus uruguayifluvii</name>
    <dbReference type="NCBI Taxonomy" id="2735897"/>
    <lineage>
        <taxon>Bacteria</taxon>
        <taxon>Pseudomonadati</taxon>
        <taxon>Pseudomonadota</taxon>
        <taxon>Betaproteobacteria</taxon>
        <taxon>Burkholderiales</taxon>
        <taxon>Sphaerotilaceae</taxon>
        <taxon>Sphaerotilus</taxon>
    </lineage>
</organism>
<evidence type="ECO:0000256" key="5">
    <source>
        <dbReference type="HAMAP-Rule" id="MF_00416"/>
    </source>
</evidence>
<comment type="subunit">
    <text evidence="5">The basal body constitutes a major portion of the flagellar organelle and consists of four rings (L,P,S, and M) mounted on a central rod.</text>
</comment>
<evidence type="ECO:0000313" key="6">
    <source>
        <dbReference type="EMBL" id="NRT58083.1"/>
    </source>
</evidence>
<dbReference type="NCBIfam" id="NF003676">
    <property type="entry name" value="PRK05303.1"/>
    <property type="match status" value="1"/>
</dbReference>
<dbReference type="InterPro" id="IPR006311">
    <property type="entry name" value="TAT_signal"/>
</dbReference>
<evidence type="ECO:0000256" key="4">
    <source>
        <dbReference type="ARBA" id="ARBA00023143"/>
    </source>
</evidence>
<comment type="caution">
    <text evidence="6">The sequence shown here is derived from an EMBL/GenBank/DDBJ whole genome shotgun (WGS) entry which is preliminary data.</text>
</comment>
<keyword evidence="6" id="KW-0966">Cell projection</keyword>
<keyword evidence="4 5" id="KW-0975">Bacterial flagellum</keyword>
<evidence type="ECO:0000256" key="1">
    <source>
        <dbReference type="ARBA" id="ARBA00002591"/>
    </source>
</evidence>
<dbReference type="PROSITE" id="PS51318">
    <property type="entry name" value="TAT"/>
    <property type="match status" value="1"/>
</dbReference>
<evidence type="ECO:0000256" key="3">
    <source>
        <dbReference type="ARBA" id="ARBA00022729"/>
    </source>
</evidence>
<dbReference type="PRINTS" id="PR01010">
    <property type="entry name" value="FLGPRINGFLGI"/>
</dbReference>
<gene>
    <name evidence="5" type="primary">flgI</name>
    <name evidence="6" type="ORF">HNQ01_003849</name>
</gene>